<evidence type="ECO:0000259" key="7">
    <source>
        <dbReference type="Pfam" id="PF02016"/>
    </source>
</evidence>
<dbReference type="SUPFAM" id="SSF52317">
    <property type="entry name" value="Class I glutamine amidotransferase-like"/>
    <property type="match status" value="1"/>
</dbReference>
<sequence>MGNKGFDLAAMIKPKGLKLGATLGVVAPASPTTKEKLELAYKKLKQLGFNVVMGESCYENYGYLAGSDELRARDLNNMFKNEKIHGIICLRGGYGTPRILDLLDYEMIRRNPKVFIGYSDITALHIAFNQLSNLITFHGPMAASDMVEGFGDFSRESLLNSILDGDFQPNIVNPTKDIKTLNGGVAEGRIIGGNLSLIAATIGTPYEIDTRGKILLIEEIGEEPYSVDRMLTQLMLSKKLEEVAGIILGDFKDCDTKSSEYDNTLNLEQVIDDIIKPLNKPTITNLEAGHCEPVITIPLGIRARLDADKKELILLERPIL</sequence>
<dbReference type="InterPro" id="IPR029062">
    <property type="entry name" value="Class_I_gatase-like"/>
</dbReference>
<evidence type="ECO:0000313" key="10">
    <source>
        <dbReference type="Proteomes" id="UP000198828"/>
    </source>
</evidence>
<keyword evidence="3" id="KW-0645">Protease</keyword>
<organism evidence="9 10">
    <name type="scientific">Tepidimicrobium xylanilyticum</name>
    <dbReference type="NCBI Taxonomy" id="1123352"/>
    <lineage>
        <taxon>Bacteria</taxon>
        <taxon>Bacillati</taxon>
        <taxon>Bacillota</taxon>
        <taxon>Tissierellia</taxon>
        <taxon>Tissierellales</taxon>
        <taxon>Tepidimicrobiaceae</taxon>
        <taxon>Tepidimicrobium</taxon>
    </lineage>
</organism>
<keyword evidence="5" id="KW-0720">Serine protease</keyword>
<accession>A0A1H2RND6</accession>
<feature type="domain" description="LD-carboxypeptidase N-terminal" evidence="7">
    <location>
        <begin position="24"/>
        <end position="139"/>
    </location>
</feature>
<evidence type="ECO:0000256" key="2">
    <source>
        <dbReference type="ARBA" id="ARBA00022645"/>
    </source>
</evidence>
<dbReference type="RefSeq" id="WP_234949803.1">
    <property type="nucleotide sequence ID" value="NZ_FNNG01000001.1"/>
</dbReference>
<dbReference type="Pfam" id="PF17676">
    <property type="entry name" value="Peptidase_S66C"/>
    <property type="match status" value="1"/>
</dbReference>
<feature type="active site" description="Charge relay system" evidence="6">
    <location>
        <position position="218"/>
    </location>
</feature>
<evidence type="ECO:0000256" key="4">
    <source>
        <dbReference type="ARBA" id="ARBA00022801"/>
    </source>
</evidence>
<dbReference type="EMBL" id="FNNG01000001">
    <property type="protein sequence ID" value="SDW20274.1"/>
    <property type="molecule type" value="Genomic_DNA"/>
</dbReference>
<dbReference type="GO" id="GO:0006508">
    <property type="term" value="P:proteolysis"/>
    <property type="evidence" value="ECO:0007669"/>
    <property type="project" value="UniProtKB-KW"/>
</dbReference>
<dbReference type="InterPro" id="IPR040921">
    <property type="entry name" value="Peptidase_S66C"/>
</dbReference>
<dbReference type="Gene3D" id="3.50.30.60">
    <property type="entry name" value="LD-carboxypeptidase A C-terminal domain-like"/>
    <property type="match status" value="1"/>
</dbReference>
<dbReference type="InterPro" id="IPR027478">
    <property type="entry name" value="LdcA_N"/>
</dbReference>
<dbReference type="PANTHER" id="PTHR30237:SF2">
    <property type="entry name" value="MUREIN TETRAPEPTIDE CARBOXYPEPTIDASE"/>
    <property type="match status" value="1"/>
</dbReference>
<dbReference type="SUPFAM" id="SSF141986">
    <property type="entry name" value="LD-carboxypeptidase A C-terminal domain-like"/>
    <property type="match status" value="1"/>
</dbReference>
<gene>
    <name evidence="9" type="ORF">SAMN05660923_00410</name>
</gene>
<proteinExistence type="inferred from homology"/>
<reference evidence="9 10" key="1">
    <citation type="submission" date="2016-10" db="EMBL/GenBank/DDBJ databases">
        <authorList>
            <person name="de Groot N.N."/>
        </authorList>
    </citation>
    <scope>NUCLEOTIDE SEQUENCE [LARGE SCALE GENOMIC DNA]</scope>
    <source>
        <strain evidence="9 10">DSM 23310</strain>
    </source>
</reference>
<keyword evidence="2 9" id="KW-0121">Carboxypeptidase</keyword>
<dbReference type="Pfam" id="PF02016">
    <property type="entry name" value="Peptidase_S66"/>
    <property type="match status" value="1"/>
</dbReference>
<keyword evidence="4" id="KW-0378">Hydrolase</keyword>
<feature type="domain" description="LD-carboxypeptidase C-terminal" evidence="8">
    <location>
        <begin position="187"/>
        <end position="305"/>
    </location>
</feature>
<evidence type="ECO:0000259" key="8">
    <source>
        <dbReference type="Pfam" id="PF17676"/>
    </source>
</evidence>
<evidence type="ECO:0000256" key="6">
    <source>
        <dbReference type="PIRSR" id="PIRSR028757-1"/>
    </source>
</evidence>
<dbReference type="InterPro" id="IPR003507">
    <property type="entry name" value="S66_fam"/>
</dbReference>
<dbReference type="PANTHER" id="PTHR30237">
    <property type="entry name" value="MURAMOYLTETRAPEPTIDE CARBOXYPEPTIDASE"/>
    <property type="match status" value="1"/>
</dbReference>
<evidence type="ECO:0000256" key="1">
    <source>
        <dbReference type="ARBA" id="ARBA00010233"/>
    </source>
</evidence>
<dbReference type="AlphaFoldDB" id="A0A1H2RND6"/>
<feature type="active site" description="Charge relay system" evidence="6">
    <location>
        <position position="290"/>
    </location>
</feature>
<dbReference type="CDD" id="cd07025">
    <property type="entry name" value="Peptidase_S66"/>
    <property type="match status" value="1"/>
</dbReference>
<dbReference type="InterPro" id="IPR027461">
    <property type="entry name" value="Carboxypeptidase_A_C_sf"/>
</dbReference>
<protein>
    <submittedName>
        <fullName evidence="9">Muramoyltetrapeptide carboxypeptidase</fullName>
    </submittedName>
</protein>
<dbReference type="GO" id="GO:0008236">
    <property type="term" value="F:serine-type peptidase activity"/>
    <property type="evidence" value="ECO:0007669"/>
    <property type="project" value="UniProtKB-KW"/>
</dbReference>
<keyword evidence="10" id="KW-1185">Reference proteome</keyword>
<feature type="active site" description="Nucleophile" evidence="6">
    <location>
        <position position="119"/>
    </location>
</feature>
<dbReference type="InterPro" id="IPR040449">
    <property type="entry name" value="Peptidase_S66_N"/>
</dbReference>
<dbReference type="Gene3D" id="3.40.50.10740">
    <property type="entry name" value="Class I glutamine amidotransferase-like"/>
    <property type="match status" value="1"/>
</dbReference>
<evidence type="ECO:0000313" key="9">
    <source>
        <dbReference type="EMBL" id="SDW20274.1"/>
    </source>
</evidence>
<dbReference type="PIRSF" id="PIRSF028757">
    <property type="entry name" value="LD-carboxypeptidase"/>
    <property type="match status" value="1"/>
</dbReference>
<name>A0A1H2RND6_9FIRM</name>
<dbReference type="Proteomes" id="UP000198828">
    <property type="component" value="Unassembled WGS sequence"/>
</dbReference>
<evidence type="ECO:0000256" key="3">
    <source>
        <dbReference type="ARBA" id="ARBA00022670"/>
    </source>
</evidence>
<comment type="similarity">
    <text evidence="1">Belongs to the peptidase S66 family.</text>
</comment>
<dbReference type="GO" id="GO:0004180">
    <property type="term" value="F:carboxypeptidase activity"/>
    <property type="evidence" value="ECO:0007669"/>
    <property type="project" value="UniProtKB-KW"/>
</dbReference>
<evidence type="ECO:0000256" key="5">
    <source>
        <dbReference type="ARBA" id="ARBA00022825"/>
    </source>
</evidence>